<dbReference type="PANTHER" id="PTHR47691:SF3">
    <property type="entry name" value="HTH-TYPE TRANSCRIPTIONAL REGULATOR RV0890C-RELATED"/>
    <property type="match status" value="1"/>
</dbReference>
<evidence type="ECO:0000313" key="2">
    <source>
        <dbReference type="EMBL" id="OBK24180.1"/>
    </source>
</evidence>
<comment type="caution">
    <text evidence="2">The sequence shown here is derived from an EMBL/GenBank/DDBJ whole genome shotgun (WGS) entry which is preliminary data.</text>
</comment>
<reference evidence="2 3" key="1">
    <citation type="submission" date="2016-06" db="EMBL/GenBank/DDBJ databases">
        <authorList>
            <person name="Kjaerup R.B."/>
            <person name="Dalgaard T.S."/>
            <person name="Juul-Madsen H.R."/>
        </authorList>
    </citation>
    <scope>NUCLEOTIDE SEQUENCE [LARGE SCALE GENOMIC DNA]</scope>
    <source>
        <strain evidence="2 3">1165133.8</strain>
    </source>
</reference>
<dbReference type="AlphaFoldDB" id="A0A1A3NS37"/>
<evidence type="ECO:0000313" key="3">
    <source>
        <dbReference type="Proteomes" id="UP000093928"/>
    </source>
</evidence>
<protein>
    <recommendedName>
        <fullName evidence="1">Winged helix-turn-helix domain-containing protein</fullName>
    </recommendedName>
</protein>
<dbReference type="InterPro" id="IPR011990">
    <property type="entry name" value="TPR-like_helical_dom_sf"/>
</dbReference>
<feature type="domain" description="Winged helix-turn-helix" evidence="1">
    <location>
        <begin position="106"/>
        <end position="181"/>
    </location>
</feature>
<proteinExistence type="predicted"/>
<gene>
    <name evidence="2" type="ORF">A5634_04145</name>
</gene>
<sequence>MEGEQIIAVAPLSVGDAMRLFGERARASAPGFVLDAQPVGAVAEICRRVDCLPLGVELAAARMRVMSVSDVARRLDRLGFLRGAMRGALPRQQSLTATIDWSYRLLSESEQVFFARLSVFAGSFDLAAAHGVCGVVGSAEDDTLEVLAGLVDKSMVVVRSMTDHTRYGVLETLRAYGQERLQDNGIDAEFETRHAVYYTELAERAGAGMHGPQEQEWVQRVLPDYDNLRAAFESVLADGRFELGMRLVTSVAELIGLRIGYEVAQWADRLIAVADPQHPLFVAVVGTAARGAWNGGDPERARSLVELADGRIPGRGAGRVCYPADVAADMSLFNDPDRAVAHWEAEAERARREDDPIRLVQALSALAYSQGLRGRPEVALPVAKEAVQVADTTANPTARSMAYFSLGFLLKKSEPVRATALFDRAASLAGAVQNFWWYGIALMEGAATRASRSEPKECPEAARMLVAVHDHWERVGDWVEQWVALRYTTRFLARLGAADDALFLHRVIVDAGHPPPLRPDQLDVLVDGSGTERFDAGEPTRASAGGGGTVAVARARSSLQRYLAETADSAT</sequence>
<dbReference type="Gene3D" id="1.25.40.10">
    <property type="entry name" value="Tetratricopeptide repeat domain"/>
    <property type="match status" value="1"/>
</dbReference>
<organism evidence="2 3">
    <name type="scientific">Mycobacterium asiaticum</name>
    <dbReference type="NCBI Taxonomy" id="1790"/>
    <lineage>
        <taxon>Bacteria</taxon>
        <taxon>Bacillati</taxon>
        <taxon>Actinomycetota</taxon>
        <taxon>Actinomycetes</taxon>
        <taxon>Mycobacteriales</taxon>
        <taxon>Mycobacteriaceae</taxon>
        <taxon>Mycobacterium</taxon>
    </lineage>
</organism>
<dbReference type="Proteomes" id="UP000093928">
    <property type="component" value="Unassembled WGS sequence"/>
</dbReference>
<evidence type="ECO:0000259" key="1">
    <source>
        <dbReference type="Pfam" id="PF25872"/>
    </source>
</evidence>
<dbReference type="PANTHER" id="PTHR47691">
    <property type="entry name" value="REGULATOR-RELATED"/>
    <property type="match status" value="1"/>
</dbReference>
<dbReference type="EMBL" id="LZLS01000159">
    <property type="protein sequence ID" value="OBK24180.1"/>
    <property type="molecule type" value="Genomic_DNA"/>
</dbReference>
<accession>A0A1A3NS37</accession>
<dbReference type="InterPro" id="IPR058852">
    <property type="entry name" value="HTH_77"/>
</dbReference>
<name>A0A1A3NS37_MYCAS</name>
<dbReference type="Pfam" id="PF25872">
    <property type="entry name" value="HTH_77"/>
    <property type="match status" value="1"/>
</dbReference>